<proteinExistence type="predicted"/>
<sequence length="149" mass="16365">MSTFIIGAVPPSPSAQLQVVIDYLTSLCQGDFDKMGGLLTDGFTHYFHPKSLGYPPADKAAWIGFNSGGFHMFKDFKFNVFEVVEGQSTLTLHASAEAKTAAGDDYTNEYALFFEVARGADGSMKIKRNKEFVDSKYVTNFFQSMGASK</sequence>
<dbReference type="InterPro" id="IPR027843">
    <property type="entry name" value="DUF4440"/>
</dbReference>
<dbReference type="Gene3D" id="3.10.450.50">
    <property type="match status" value="1"/>
</dbReference>
<comment type="caution">
    <text evidence="2">The sequence shown here is derived from an EMBL/GenBank/DDBJ whole genome shotgun (WGS) entry which is preliminary data.</text>
</comment>
<name>A0AAW0FTG7_9APHY</name>
<reference evidence="2 3" key="1">
    <citation type="submission" date="2022-09" db="EMBL/GenBank/DDBJ databases">
        <authorList>
            <person name="Palmer J.M."/>
        </authorList>
    </citation>
    <scope>NUCLEOTIDE SEQUENCE [LARGE SCALE GENOMIC DNA]</scope>
    <source>
        <strain evidence="2 3">DSM 7382</strain>
    </source>
</reference>
<evidence type="ECO:0000313" key="3">
    <source>
        <dbReference type="Proteomes" id="UP001385951"/>
    </source>
</evidence>
<evidence type="ECO:0000313" key="2">
    <source>
        <dbReference type="EMBL" id="KAK7682592.1"/>
    </source>
</evidence>
<evidence type="ECO:0000259" key="1">
    <source>
        <dbReference type="Pfam" id="PF14534"/>
    </source>
</evidence>
<keyword evidence="3" id="KW-1185">Reference proteome</keyword>
<dbReference type="InterPro" id="IPR032710">
    <property type="entry name" value="NTF2-like_dom_sf"/>
</dbReference>
<dbReference type="EMBL" id="JASBNA010000035">
    <property type="protein sequence ID" value="KAK7682592.1"/>
    <property type="molecule type" value="Genomic_DNA"/>
</dbReference>
<protein>
    <recommendedName>
        <fullName evidence="1">DUF4440 domain-containing protein</fullName>
    </recommendedName>
</protein>
<organism evidence="2 3">
    <name type="scientific">Cerrena zonata</name>
    <dbReference type="NCBI Taxonomy" id="2478898"/>
    <lineage>
        <taxon>Eukaryota</taxon>
        <taxon>Fungi</taxon>
        <taxon>Dikarya</taxon>
        <taxon>Basidiomycota</taxon>
        <taxon>Agaricomycotina</taxon>
        <taxon>Agaricomycetes</taxon>
        <taxon>Polyporales</taxon>
        <taxon>Cerrenaceae</taxon>
        <taxon>Cerrena</taxon>
    </lineage>
</organism>
<gene>
    <name evidence="2" type="ORF">QCA50_014392</name>
</gene>
<dbReference type="AlphaFoldDB" id="A0AAW0FTG7"/>
<dbReference type="Pfam" id="PF14534">
    <property type="entry name" value="DUF4440"/>
    <property type="match status" value="1"/>
</dbReference>
<dbReference type="SUPFAM" id="SSF54427">
    <property type="entry name" value="NTF2-like"/>
    <property type="match status" value="1"/>
</dbReference>
<dbReference type="Proteomes" id="UP001385951">
    <property type="component" value="Unassembled WGS sequence"/>
</dbReference>
<accession>A0AAW0FTG7</accession>
<feature type="domain" description="DUF4440" evidence="1">
    <location>
        <begin position="18"/>
        <end position="117"/>
    </location>
</feature>